<evidence type="ECO:0000313" key="4">
    <source>
        <dbReference type="EMBL" id="EPS70249.1"/>
    </source>
</evidence>
<dbReference type="Gene3D" id="1.10.1410.10">
    <property type="match status" value="1"/>
</dbReference>
<evidence type="ECO:0000259" key="3">
    <source>
        <dbReference type="Pfam" id="PF26180"/>
    </source>
</evidence>
<feature type="compositionally biased region" description="Polar residues" evidence="1">
    <location>
        <begin position="423"/>
        <end position="435"/>
    </location>
</feature>
<dbReference type="Pfam" id="PF26180">
    <property type="entry name" value="PAP-OAS1"/>
    <property type="match status" value="1"/>
</dbReference>
<dbReference type="Proteomes" id="UP000015453">
    <property type="component" value="Unassembled WGS sequence"/>
</dbReference>
<dbReference type="PANTHER" id="PTHR45979:SF28">
    <property type="entry name" value="POLY(A) RNA POLYMERASE CID14-LIKE"/>
    <property type="match status" value="1"/>
</dbReference>
<organism evidence="4 5">
    <name type="scientific">Genlisea aurea</name>
    <dbReference type="NCBI Taxonomy" id="192259"/>
    <lineage>
        <taxon>Eukaryota</taxon>
        <taxon>Viridiplantae</taxon>
        <taxon>Streptophyta</taxon>
        <taxon>Embryophyta</taxon>
        <taxon>Tracheophyta</taxon>
        <taxon>Spermatophyta</taxon>
        <taxon>Magnoliopsida</taxon>
        <taxon>eudicotyledons</taxon>
        <taxon>Gunneridae</taxon>
        <taxon>Pentapetalae</taxon>
        <taxon>asterids</taxon>
        <taxon>lamiids</taxon>
        <taxon>Lamiales</taxon>
        <taxon>Lentibulariaceae</taxon>
        <taxon>Genlisea</taxon>
    </lineage>
</organism>
<keyword evidence="5" id="KW-1185">Reference proteome</keyword>
<name>S8CSH9_9LAMI</name>
<dbReference type="Gene3D" id="3.30.460.10">
    <property type="entry name" value="Beta Polymerase, domain 2"/>
    <property type="match status" value="1"/>
</dbReference>
<protein>
    <recommendedName>
        <fullName evidence="6">Polymerase nucleotidyl transferase domain-containing protein</fullName>
    </recommendedName>
</protein>
<comment type="caution">
    <text evidence="4">The sequence shown here is derived from an EMBL/GenBank/DDBJ whole genome shotgun (WGS) entry which is preliminary data.</text>
</comment>
<dbReference type="InterPro" id="IPR054708">
    <property type="entry name" value="MTPAP-like_central"/>
</dbReference>
<feature type="region of interest" description="Disordered" evidence="1">
    <location>
        <begin position="419"/>
        <end position="440"/>
    </location>
</feature>
<evidence type="ECO:0008006" key="6">
    <source>
        <dbReference type="Google" id="ProtNLM"/>
    </source>
</evidence>
<dbReference type="PANTHER" id="PTHR45979">
    <property type="entry name" value="PAP/OAS1 SUBSTRATE-BINDING DOMAIN SUPERFAMILY"/>
    <property type="match status" value="1"/>
</dbReference>
<accession>S8CSH9</accession>
<dbReference type="InterPro" id="IPR043519">
    <property type="entry name" value="NT_sf"/>
</dbReference>
<feature type="domain" description="Poly(A) RNA polymerase mitochondrial-like central palm" evidence="2">
    <location>
        <begin position="34"/>
        <end position="154"/>
    </location>
</feature>
<feature type="domain" description="PAP/OAS1 substrate-binding-related" evidence="3">
    <location>
        <begin position="166"/>
        <end position="353"/>
    </location>
</feature>
<evidence type="ECO:0000259" key="2">
    <source>
        <dbReference type="Pfam" id="PF22600"/>
    </source>
</evidence>
<dbReference type="EMBL" id="AUSU01001757">
    <property type="protein sequence ID" value="EPS70249.1"/>
    <property type="molecule type" value="Genomic_DNA"/>
</dbReference>
<dbReference type="Pfam" id="PF22600">
    <property type="entry name" value="MTPAP-like_central"/>
    <property type="match status" value="1"/>
</dbReference>
<dbReference type="InterPro" id="IPR058920">
    <property type="entry name" value="PAP-OAS1-bd-rel"/>
</dbReference>
<dbReference type="CDD" id="cd05402">
    <property type="entry name" value="NT_PAP_TUTase"/>
    <property type="match status" value="1"/>
</dbReference>
<evidence type="ECO:0000256" key="1">
    <source>
        <dbReference type="SAM" id="MobiDB-lite"/>
    </source>
</evidence>
<feature type="compositionally biased region" description="Basic and acidic residues" evidence="1">
    <location>
        <begin position="534"/>
        <end position="547"/>
    </location>
</feature>
<reference evidence="4 5" key="1">
    <citation type="journal article" date="2013" name="BMC Genomics">
        <title>The miniature genome of a carnivorous plant Genlisea aurea contains a low number of genes and short non-coding sequences.</title>
        <authorList>
            <person name="Leushkin E.V."/>
            <person name="Sutormin R.A."/>
            <person name="Nabieva E.R."/>
            <person name="Penin A.A."/>
            <person name="Kondrashov A.S."/>
            <person name="Logacheva M.D."/>
        </authorList>
    </citation>
    <scope>NUCLEOTIDE SEQUENCE [LARGE SCALE GENOMIC DNA]</scope>
</reference>
<dbReference type="OrthoDB" id="273917at2759"/>
<proteinExistence type="predicted"/>
<dbReference type="SUPFAM" id="SSF81631">
    <property type="entry name" value="PAP/OAS1 substrate-binding domain"/>
    <property type="match status" value="1"/>
</dbReference>
<dbReference type="SUPFAM" id="SSF81301">
    <property type="entry name" value="Nucleotidyltransferase"/>
    <property type="match status" value="1"/>
</dbReference>
<feature type="region of interest" description="Disordered" evidence="1">
    <location>
        <begin position="385"/>
        <end position="406"/>
    </location>
</feature>
<gene>
    <name evidence="4" type="ORF">M569_04511</name>
</gene>
<sequence>MGSLGHDRTARVSASSDLDLLDEECLSSAEEAAQRLLTFIHPTVESENMRRSVIDYVQRLVRSTLDCEIFPYGSVPLKTYLPDGDIDFTAFRCPNLDDSIAYDVYALILREEEEKKGEYRIREPQFIDAEVKLVKFILQDFVIDISFNQLGGLSTLCFLEQVDRLVGRNHLFKRSMILVKAWCYYESRILGSHHGLISTYALEILVLYVIDRFNSSLHGPLAVLHQFLCFYSRFDWEKYGVSLKGLICVSSLPAIVVMKPESRCGASIFDERFLDECREMYSVASSDAPFQAKHLNIVDPLNESNNLGRSVNRGSFFRIQSALRYGASRLGHVLSRPGDEIDGEINKFFASTLARHGTTRHHRDIDEICVGFEGLEVAKCSSSPADLTGDCDGQRWRPSSYSSSSSSSSEVVKSAVAVEFDPSRSSNEPQRTRGTGTYLPNPDDFYKRKFYQFRWGRRNRDAAMLRGRQIFRNGDERPGSNDSWCSSSNGILRISSFGSWENKENGSSCGFQFGSVGNYSGSSDATGSDAGAEAGRKKGSDRAYEPG</sequence>
<evidence type="ECO:0000313" key="5">
    <source>
        <dbReference type="Proteomes" id="UP000015453"/>
    </source>
</evidence>
<feature type="compositionally biased region" description="Low complexity" evidence="1">
    <location>
        <begin position="520"/>
        <end position="533"/>
    </location>
</feature>
<dbReference type="InterPro" id="IPR058921">
    <property type="entry name" value="PAP/OAS1-rel"/>
</dbReference>
<feature type="region of interest" description="Disordered" evidence="1">
    <location>
        <begin position="520"/>
        <end position="547"/>
    </location>
</feature>
<dbReference type="AlphaFoldDB" id="S8CSH9"/>